<evidence type="ECO:0000259" key="6">
    <source>
        <dbReference type="PROSITE" id="PS00631"/>
    </source>
</evidence>
<dbReference type="InterPro" id="IPR048816">
    <property type="entry name" value="Peptidase_M17_N_1"/>
</dbReference>
<dbReference type="Pfam" id="PF21337">
    <property type="entry name" value="Peptidase_M17_N_1"/>
    <property type="match status" value="1"/>
</dbReference>
<evidence type="ECO:0000256" key="4">
    <source>
        <dbReference type="ARBA" id="ARBA00022801"/>
    </source>
</evidence>
<dbReference type="AlphaFoldDB" id="A0A2S0NDB4"/>
<dbReference type="CDD" id="cd00433">
    <property type="entry name" value="Peptidase_M17"/>
    <property type="match status" value="1"/>
</dbReference>
<evidence type="ECO:0000256" key="5">
    <source>
        <dbReference type="ARBA" id="ARBA00023211"/>
    </source>
</evidence>
<dbReference type="OrthoDB" id="9809354at2"/>
<keyword evidence="5" id="KW-0464">Manganese</keyword>
<evidence type="ECO:0000313" key="7">
    <source>
        <dbReference type="EMBL" id="AVO46169.1"/>
    </source>
</evidence>
<dbReference type="InterPro" id="IPR043472">
    <property type="entry name" value="Macro_dom-like"/>
</dbReference>
<dbReference type="PRINTS" id="PR00481">
    <property type="entry name" value="LAMNOPPTDASE"/>
</dbReference>
<dbReference type="RefSeq" id="WP_106749510.1">
    <property type="nucleotide sequence ID" value="NZ_CP027668.1"/>
</dbReference>
<dbReference type="Proteomes" id="UP000237889">
    <property type="component" value="Chromosome"/>
</dbReference>
<name>A0A2S0NDB4_9HYPH</name>
<dbReference type="EMBL" id="CP027668">
    <property type="protein sequence ID" value="AVO46169.1"/>
    <property type="molecule type" value="Genomic_DNA"/>
</dbReference>
<sequence length="460" mass="47979">MHPLLRPAGTTGATPVTFVTPSTYPDAKAKLKAPQQAYLDAVGFEPKAGKAVVVPDAKGAVATVLFGIEAEGAAHRDPLLAGKLPGQIPPGLYRFANDPGDAERAAFAFVTGQYRFTRYKKASAKPALLVVPDGVDGAAVSQAAEATALARDLINTPANDLGPAELEAAIRDLGKRHRAKVTSVVGEALLKQNFPMIHAVGAASPREPRLVDLVWGNEKHPKVTLVGKGVCFDTGGLDLKPSSAMLLMKKDMGGAAAAIGLAHMIMAAKLPVRLRLLVPAVENAVSGAAFRPGDVFPTRKGLTVEIGNTDAEGRLVLCDALALADEEAPVLLADFATLTGAARVALGPDLPPVYTHDDGLATELAAAGLAVGDPVWRLPLWKPYAGGLDSKIADLNNVTTGGFAGSITAALYLERFVEKAQSWLHADVYGWVPADKPGRPQGGEMQAARALFAVLKARFG</sequence>
<dbReference type="GO" id="GO:0005737">
    <property type="term" value="C:cytoplasm"/>
    <property type="evidence" value="ECO:0007669"/>
    <property type="project" value="InterPro"/>
</dbReference>
<organism evidence="7 8">
    <name type="scientific">Phreatobacter cathodiphilus</name>
    <dbReference type="NCBI Taxonomy" id="1868589"/>
    <lineage>
        <taxon>Bacteria</taxon>
        <taxon>Pseudomonadati</taxon>
        <taxon>Pseudomonadota</taxon>
        <taxon>Alphaproteobacteria</taxon>
        <taxon>Hyphomicrobiales</taxon>
        <taxon>Phreatobacteraceae</taxon>
        <taxon>Phreatobacter</taxon>
    </lineage>
</organism>
<dbReference type="SUPFAM" id="SSF53187">
    <property type="entry name" value="Zn-dependent exopeptidases"/>
    <property type="match status" value="1"/>
</dbReference>
<protein>
    <submittedName>
        <fullName evidence="7">Leucyl aminopeptidase</fullName>
    </submittedName>
</protein>
<dbReference type="KEGG" id="phr:C6569_14460"/>
<keyword evidence="3" id="KW-0645">Protease</keyword>
<comment type="similarity">
    <text evidence="1">Belongs to the peptidase M17 family.</text>
</comment>
<dbReference type="GO" id="GO:0070006">
    <property type="term" value="F:metalloaminopeptidase activity"/>
    <property type="evidence" value="ECO:0007669"/>
    <property type="project" value="InterPro"/>
</dbReference>
<evidence type="ECO:0000256" key="1">
    <source>
        <dbReference type="ARBA" id="ARBA00009528"/>
    </source>
</evidence>
<evidence type="ECO:0000313" key="8">
    <source>
        <dbReference type="Proteomes" id="UP000237889"/>
    </source>
</evidence>
<proteinExistence type="inferred from homology"/>
<dbReference type="GO" id="GO:0030145">
    <property type="term" value="F:manganese ion binding"/>
    <property type="evidence" value="ECO:0007669"/>
    <property type="project" value="InterPro"/>
</dbReference>
<accession>A0A2S0NDB4</accession>
<evidence type="ECO:0000256" key="3">
    <source>
        <dbReference type="ARBA" id="ARBA00022670"/>
    </source>
</evidence>
<dbReference type="GO" id="GO:0006508">
    <property type="term" value="P:proteolysis"/>
    <property type="evidence" value="ECO:0007669"/>
    <property type="project" value="UniProtKB-KW"/>
</dbReference>
<reference evidence="7 8" key="1">
    <citation type="submission" date="2018-03" db="EMBL/GenBank/DDBJ databases">
        <title>Genome sequencing of Phreatobacter sp.</title>
        <authorList>
            <person name="Kim S.-J."/>
            <person name="Heo J."/>
            <person name="Kwon S.-W."/>
        </authorList>
    </citation>
    <scope>NUCLEOTIDE SEQUENCE [LARGE SCALE GENOMIC DNA]</scope>
    <source>
        <strain evidence="7 8">S-12</strain>
    </source>
</reference>
<keyword evidence="8" id="KW-1185">Reference proteome</keyword>
<dbReference type="PANTHER" id="PTHR11963:SF20">
    <property type="entry name" value="PEPTIDASE B"/>
    <property type="match status" value="1"/>
</dbReference>
<gene>
    <name evidence="7" type="ORF">C6569_14460</name>
</gene>
<dbReference type="Gene3D" id="3.40.630.10">
    <property type="entry name" value="Zn peptidases"/>
    <property type="match status" value="1"/>
</dbReference>
<dbReference type="Pfam" id="PF00883">
    <property type="entry name" value="Peptidase_M17"/>
    <property type="match status" value="1"/>
</dbReference>
<dbReference type="Gene3D" id="3.40.220.10">
    <property type="entry name" value="Leucine Aminopeptidase, subunit E, domain 1"/>
    <property type="match status" value="1"/>
</dbReference>
<keyword evidence="2 7" id="KW-0031">Aminopeptidase</keyword>
<keyword evidence="4" id="KW-0378">Hydrolase</keyword>
<evidence type="ECO:0000256" key="2">
    <source>
        <dbReference type="ARBA" id="ARBA00022438"/>
    </source>
</evidence>
<feature type="domain" description="Cytosol aminopeptidase" evidence="6">
    <location>
        <begin position="308"/>
        <end position="315"/>
    </location>
</feature>
<dbReference type="InterPro" id="IPR011356">
    <property type="entry name" value="Leucine_aapep/pepB"/>
</dbReference>
<dbReference type="PROSITE" id="PS00631">
    <property type="entry name" value="CYTOSOL_AP"/>
    <property type="match status" value="1"/>
</dbReference>
<dbReference type="PANTHER" id="PTHR11963">
    <property type="entry name" value="LEUCINE AMINOPEPTIDASE-RELATED"/>
    <property type="match status" value="1"/>
</dbReference>
<dbReference type="InterPro" id="IPR000819">
    <property type="entry name" value="Peptidase_M17_C"/>
</dbReference>